<dbReference type="AlphaFoldDB" id="A0A2U3N4Q2"/>
<accession>A0A2U3N4Q2</accession>
<feature type="domain" description="Peptidase C51" evidence="1">
    <location>
        <begin position="118"/>
        <end position="207"/>
    </location>
</feature>
<organism evidence="2 3">
    <name type="scientific">Acinetobacter stercoris</name>
    <dbReference type="NCBI Taxonomy" id="2126983"/>
    <lineage>
        <taxon>Bacteria</taxon>
        <taxon>Pseudomonadati</taxon>
        <taxon>Pseudomonadota</taxon>
        <taxon>Gammaproteobacteria</taxon>
        <taxon>Moraxellales</taxon>
        <taxon>Moraxellaceae</taxon>
        <taxon>Acinetobacter</taxon>
    </lineage>
</organism>
<evidence type="ECO:0000313" key="3">
    <source>
        <dbReference type="Proteomes" id="UP000245974"/>
    </source>
</evidence>
<dbReference type="SUPFAM" id="SSF54001">
    <property type="entry name" value="Cysteine proteinases"/>
    <property type="match status" value="1"/>
</dbReference>
<gene>
    <name evidence="2" type="ORF">KPC_3717</name>
</gene>
<evidence type="ECO:0000259" key="1">
    <source>
        <dbReference type="Pfam" id="PF05257"/>
    </source>
</evidence>
<dbReference type="EMBL" id="OOGT01000337">
    <property type="protein sequence ID" value="SPL72539.1"/>
    <property type="molecule type" value="Genomic_DNA"/>
</dbReference>
<name>A0A2U3N4Q2_9GAMM</name>
<dbReference type="InterPro" id="IPR007921">
    <property type="entry name" value="CHAP_dom"/>
</dbReference>
<dbReference type="Gene3D" id="3.90.1720.10">
    <property type="entry name" value="endopeptidase domain like (from Nostoc punctiforme)"/>
    <property type="match status" value="1"/>
</dbReference>
<dbReference type="Proteomes" id="UP000245974">
    <property type="component" value="Unassembled WGS sequence"/>
</dbReference>
<reference evidence="3" key="1">
    <citation type="submission" date="2018-03" db="EMBL/GenBank/DDBJ databases">
        <authorList>
            <person name="Blom J."/>
        </authorList>
    </citation>
    <scope>NUCLEOTIDE SEQUENCE [LARGE SCALE GENOMIC DNA]</scope>
    <source>
        <strain evidence="3">KPC-SM-21</strain>
    </source>
</reference>
<dbReference type="InterPro" id="IPR038765">
    <property type="entry name" value="Papain-like_cys_pep_sf"/>
</dbReference>
<dbReference type="InParanoid" id="A0A2U3N4Q2"/>
<evidence type="ECO:0000313" key="2">
    <source>
        <dbReference type="EMBL" id="SPL72539.1"/>
    </source>
</evidence>
<proteinExistence type="predicted"/>
<protein>
    <recommendedName>
        <fullName evidence="1">Peptidase C51 domain-containing protein</fullName>
    </recommendedName>
</protein>
<sequence>MAYWFSFGLSKKANAKQVTLKDQLDTVGSIIDTVNPLTSTRKDRENNFKNITSKVFKLNECKNSVMEAKTEVGGELSSVLEEMKQLVDKHIPYSQEGARGAVKDKNAVSNVTDDDLVGLDCSETVSIYLLKLGVTDKFYSIHTGIMLNEKDFRKAIRSNNIEHVVGSESKDFIPEVGDIFVWRNNGAGHCGIVYAVDQEKDSVTILEAIGKSGSRDESYNIAHGGEKKKYCSRTAIYPRSGKALASHPGWKGYFRPLISGKKL</sequence>
<dbReference type="Pfam" id="PF05257">
    <property type="entry name" value="CHAP"/>
    <property type="match status" value="1"/>
</dbReference>
<keyword evidence="3" id="KW-1185">Reference proteome</keyword>